<keyword evidence="2" id="KW-1185">Reference proteome</keyword>
<evidence type="ECO:0000313" key="2">
    <source>
        <dbReference type="Proteomes" id="UP000322234"/>
    </source>
</evidence>
<name>A0A6B0RPG0_9CETA</name>
<organism evidence="1 2">
    <name type="scientific">Bos mutus</name>
    <name type="common">wild yak</name>
    <dbReference type="NCBI Taxonomy" id="72004"/>
    <lineage>
        <taxon>Eukaryota</taxon>
        <taxon>Metazoa</taxon>
        <taxon>Chordata</taxon>
        <taxon>Craniata</taxon>
        <taxon>Vertebrata</taxon>
        <taxon>Euteleostomi</taxon>
        <taxon>Mammalia</taxon>
        <taxon>Eutheria</taxon>
        <taxon>Laurasiatheria</taxon>
        <taxon>Artiodactyla</taxon>
        <taxon>Ruminantia</taxon>
        <taxon>Pecora</taxon>
        <taxon>Bovidae</taxon>
        <taxon>Bovinae</taxon>
        <taxon>Bos</taxon>
    </lineage>
</organism>
<comment type="caution">
    <text evidence="1">The sequence shown here is derived from an EMBL/GenBank/DDBJ whole genome shotgun (WGS) entry which is preliminary data.</text>
</comment>
<accession>A0A6B0RPG0</accession>
<dbReference type="AlphaFoldDB" id="A0A6B0RPG0"/>
<evidence type="ECO:0000313" key="1">
    <source>
        <dbReference type="EMBL" id="MXQ89796.1"/>
    </source>
</evidence>
<proteinExistence type="predicted"/>
<dbReference type="Proteomes" id="UP000322234">
    <property type="component" value="Unassembled WGS sequence"/>
</dbReference>
<dbReference type="EMBL" id="VBQZ03000059">
    <property type="protein sequence ID" value="MXQ89796.1"/>
    <property type="molecule type" value="Genomic_DNA"/>
</dbReference>
<gene>
    <name evidence="1" type="ORF">E5288_WYG020525</name>
</gene>
<reference evidence="1" key="1">
    <citation type="submission" date="2019-10" db="EMBL/GenBank/DDBJ databases">
        <title>The sequence and de novo assembly of the wild yak genome.</title>
        <authorList>
            <person name="Liu Y."/>
        </authorList>
    </citation>
    <scope>NUCLEOTIDE SEQUENCE [LARGE SCALE GENOMIC DNA]</scope>
    <source>
        <strain evidence="1">WY2019</strain>
    </source>
</reference>
<sequence>MGRPLGEELAISGLRWVALEGCGERQALIQSSAGFPTFAFEAENSTPHRLRIIVTELLLCYQKSFGFGGPVG</sequence>
<protein>
    <submittedName>
        <fullName evidence="1">Uncharacterized protein</fullName>
    </submittedName>
</protein>